<organism evidence="2 3">
    <name type="scientific">Rotaria sordida</name>
    <dbReference type="NCBI Taxonomy" id="392033"/>
    <lineage>
        <taxon>Eukaryota</taxon>
        <taxon>Metazoa</taxon>
        <taxon>Spiralia</taxon>
        <taxon>Gnathifera</taxon>
        <taxon>Rotifera</taxon>
        <taxon>Eurotatoria</taxon>
        <taxon>Bdelloidea</taxon>
        <taxon>Philodinida</taxon>
        <taxon>Philodinidae</taxon>
        <taxon>Rotaria</taxon>
    </lineage>
</organism>
<dbReference type="AlphaFoldDB" id="A0A814IJ03"/>
<keyword evidence="3" id="KW-1185">Reference proteome</keyword>
<protein>
    <submittedName>
        <fullName evidence="2">Uncharacterized protein</fullName>
    </submittedName>
</protein>
<gene>
    <name evidence="1" type="ORF">JXQ802_LOCUS15282</name>
    <name evidence="2" type="ORF">JXQ802_LOCUS15311</name>
</gene>
<dbReference type="EMBL" id="CAJNOL010000354">
    <property type="protein sequence ID" value="CAF1023376.1"/>
    <property type="molecule type" value="Genomic_DNA"/>
</dbReference>
<dbReference type="Proteomes" id="UP000663870">
    <property type="component" value="Unassembled WGS sequence"/>
</dbReference>
<evidence type="ECO:0000313" key="1">
    <source>
        <dbReference type="EMBL" id="CAF1023376.1"/>
    </source>
</evidence>
<reference evidence="2" key="1">
    <citation type="submission" date="2021-02" db="EMBL/GenBank/DDBJ databases">
        <authorList>
            <person name="Nowell W R."/>
        </authorList>
    </citation>
    <scope>NUCLEOTIDE SEQUENCE</scope>
</reference>
<name>A0A814IJ03_9BILA</name>
<proteinExistence type="predicted"/>
<dbReference type="EMBL" id="CAJNOL010000355">
    <property type="protein sequence ID" value="CAF1024084.1"/>
    <property type="molecule type" value="Genomic_DNA"/>
</dbReference>
<sequence>MGMKQSRKFHAQRETMEIIIQEQSTPASSNRMGLVNLRDLVESVAHKWYKDNE</sequence>
<feature type="non-terminal residue" evidence="2">
    <location>
        <position position="1"/>
    </location>
</feature>
<evidence type="ECO:0000313" key="2">
    <source>
        <dbReference type="EMBL" id="CAF1024084.1"/>
    </source>
</evidence>
<accession>A0A814IJ03</accession>
<comment type="caution">
    <text evidence="2">The sequence shown here is derived from an EMBL/GenBank/DDBJ whole genome shotgun (WGS) entry which is preliminary data.</text>
</comment>
<evidence type="ECO:0000313" key="3">
    <source>
        <dbReference type="Proteomes" id="UP000663870"/>
    </source>
</evidence>